<gene>
    <name evidence="7" type="ORF">HNY73_013826</name>
</gene>
<keyword evidence="8" id="KW-1185">Reference proteome</keyword>
<dbReference type="PANTHER" id="PTHR10559">
    <property type="entry name" value="TRANSCOBALAMIN-1/GASTRIC INTRINSIC FACTOR"/>
    <property type="match status" value="1"/>
</dbReference>
<dbReference type="GO" id="GO:0015889">
    <property type="term" value="P:cobalamin transport"/>
    <property type="evidence" value="ECO:0007669"/>
    <property type="project" value="InterPro"/>
</dbReference>
<dbReference type="OMA" id="YIMNESA"/>
<feature type="binding site" evidence="4">
    <location>
        <begin position="392"/>
        <end position="394"/>
    </location>
    <ligand>
        <name>cyanocob(III)alamin</name>
        <dbReference type="ChEBI" id="CHEBI:17439"/>
    </ligand>
</feature>
<dbReference type="GO" id="GO:0031419">
    <property type="term" value="F:cobalamin binding"/>
    <property type="evidence" value="ECO:0007669"/>
    <property type="project" value="InterPro"/>
</dbReference>
<dbReference type="GO" id="GO:0005615">
    <property type="term" value="C:extracellular space"/>
    <property type="evidence" value="ECO:0007669"/>
    <property type="project" value="TreeGrafter"/>
</dbReference>
<evidence type="ECO:0000313" key="8">
    <source>
        <dbReference type="Proteomes" id="UP000807504"/>
    </source>
</evidence>
<dbReference type="InterPro" id="IPR008930">
    <property type="entry name" value="Terpenoid_cyclase/PrenylTrfase"/>
</dbReference>
<sequence length="439" mass="50859">MNWLTFVLVLLTFATVSYAKYGSYDDFDDPSEANRDWGYRGEGTPAEKPNVCVSQPLGGIDWILSVRQPDYGWREETHRAVIVLAVNNWKHLTPQEIQQMELQLEVELTKALLRNHTFELHPNDLALYIHALIATKRNPRNFYGIDLVSRLSHLVSGSYYQVHPFLLLALCNANEKPKHTLSFAQWMQQNRHFGKDNLEYMALALNAFECLKTLNYPVDERFMNDVRHSIAAHQLQDGSFGNVYTTALVVQALASSPNSLDWNKQRALVYLRSQSTVDLNMISTYLIELALNSDRIKFIKDLHRNLDMGPAPERRDRDHYFVQYTVRVEENPDVYFTISIKVPPASNFYYIMNESAKHDAKFNFSSYADKNGNPVIYSIAGVPNDAEENLYWRLCLQTDVNHNRHDAVLKTIYDSPISFVPKGYDHIIYWYKNRECEET</sequence>
<dbReference type="OrthoDB" id="6343110at2759"/>
<keyword evidence="4" id="KW-0170">Cobalt</keyword>
<evidence type="ECO:0000256" key="2">
    <source>
        <dbReference type="ARBA" id="ARBA00022525"/>
    </source>
</evidence>
<keyword evidence="5" id="KW-1015">Disulfide bond</keyword>
<dbReference type="InterPro" id="IPR051588">
    <property type="entry name" value="Cobalamin_Transport"/>
</dbReference>
<dbReference type="Proteomes" id="UP000807504">
    <property type="component" value="Unassembled WGS sequence"/>
</dbReference>
<evidence type="ECO:0000313" key="7">
    <source>
        <dbReference type="EMBL" id="KAF8776888.1"/>
    </source>
</evidence>
<evidence type="ECO:0000256" key="4">
    <source>
        <dbReference type="PIRSR" id="PIRSR602157-1"/>
    </source>
</evidence>
<evidence type="ECO:0000256" key="5">
    <source>
        <dbReference type="PIRSR" id="PIRSR602157-2"/>
    </source>
</evidence>
<dbReference type="SUPFAM" id="SSF48239">
    <property type="entry name" value="Terpenoid cyclases/Protein prenyltransferases"/>
    <property type="match status" value="1"/>
</dbReference>
<proteinExistence type="predicted"/>
<evidence type="ECO:0000256" key="1">
    <source>
        <dbReference type="ARBA" id="ARBA00004613"/>
    </source>
</evidence>
<comment type="caution">
    <text evidence="7">The sequence shown here is derived from an EMBL/GenBank/DDBJ whole genome shotgun (WGS) entry which is preliminary data.</text>
</comment>
<keyword evidence="3 6" id="KW-0732">Signal</keyword>
<feature type="disulfide bond" evidence="5">
    <location>
        <begin position="171"/>
        <end position="210"/>
    </location>
</feature>
<dbReference type="Pfam" id="PF01122">
    <property type="entry name" value="Cobalamin_bind"/>
    <property type="match status" value="1"/>
</dbReference>
<evidence type="ECO:0000256" key="3">
    <source>
        <dbReference type="ARBA" id="ARBA00022729"/>
    </source>
</evidence>
<protein>
    <submittedName>
        <fullName evidence="7">Uncharacterized protein</fullName>
    </submittedName>
</protein>
<dbReference type="Gene3D" id="2.170.130.30">
    <property type="match status" value="1"/>
</dbReference>
<reference evidence="7" key="1">
    <citation type="journal article" date="2020" name="bioRxiv">
        <title>Chromosome-level reference genome of the European wasp spider Argiope bruennichi: a resource for studies on range expansion and evolutionary adaptation.</title>
        <authorList>
            <person name="Sheffer M.M."/>
            <person name="Hoppe A."/>
            <person name="Krehenwinkel H."/>
            <person name="Uhl G."/>
            <person name="Kuss A.W."/>
            <person name="Jensen L."/>
            <person name="Jensen C."/>
            <person name="Gillespie R.G."/>
            <person name="Hoff K.J."/>
            <person name="Prost S."/>
        </authorList>
    </citation>
    <scope>NUCLEOTIDE SEQUENCE</scope>
</reference>
<dbReference type="AlphaFoldDB" id="A0A8T0EN53"/>
<comment type="subcellular location">
    <subcellularLocation>
        <location evidence="1">Secreted</location>
    </subcellularLocation>
</comment>
<feature type="chain" id="PRO_5035852048" evidence="6">
    <location>
        <begin position="20"/>
        <end position="439"/>
    </location>
</feature>
<dbReference type="Gene3D" id="1.50.10.20">
    <property type="match status" value="1"/>
</dbReference>
<keyword evidence="2" id="KW-0964">Secreted</keyword>
<feature type="binding site" evidence="4">
    <location>
        <position position="242"/>
    </location>
    <ligand>
        <name>cyanocob(III)alamin</name>
        <dbReference type="ChEBI" id="CHEBI:17439"/>
    </ligand>
</feature>
<feature type="signal peptide" evidence="6">
    <location>
        <begin position="1"/>
        <end position="19"/>
    </location>
</feature>
<accession>A0A8T0EN53</accession>
<evidence type="ECO:0000256" key="6">
    <source>
        <dbReference type="SAM" id="SignalP"/>
    </source>
</evidence>
<reference evidence="7" key="2">
    <citation type="submission" date="2020-06" db="EMBL/GenBank/DDBJ databases">
        <authorList>
            <person name="Sheffer M."/>
        </authorList>
    </citation>
    <scope>NUCLEOTIDE SEQUENCE</scope>
</reference>
<dbReference type="EMBL" id="JABXBU010002072">
    <property type="protein sequence ID" value="KAF8776888.1"/>
    <property type="molecule type" value="Genomic_DNA"/>
</dbReference>
<dbReference type="PANTHER" id="PTHR10559:SF18">
    <property type="entry name" value="TRANSCOBALAMIN II"/>
    <property type="match status" value="1"/>
</dbReference>
<dbReference type="InterPro" id="IPR002157">
    <property type="entry name" value="Cbl-bd_prot"/>
</dbReference>
<name>A0A8T0EN53_ARGBR</name>
<organism evidence="7 8">
    <name type="scientific">Argiope bruennichi</name>
    <name type="common">Wasp spider</name>
    <name type="synonym">Aranea bruennichi</name>
    <dbReference type="NCBI Taxonomy" id="94029"/>
    <lineage>
        <taxon>Eukaryota</taxon>
        <taxon>Metazoa</taxon>
        <taxon>Ecdysozoa</taxon>
        <taxon>Arthropoda</taxon>
        <taxon>Chelicerata</taxon>
        <taxon>Arachnida</taxon>
        <taxon>Araneae</taxon>
        <taxon>Araneomorphae</taxon>
        <taxon>Entelegynae</taxon>
        <taxon>Araneoidea</taxon>
        <taxon>Araneidae</taxon>
        <taxon>Argiope</taxon>
    </lineage>
</organism>